<sequence length="52" mass="5498">MAAVAAVDAGAPVIDPVRRSRLRRAVPIPHKGDFSTPTQAMSARPAFEDEAP</sequence>
<gene>
    <name evidence="2" type="ORF">GCM10022233_81350</name>
</gene>
<evidence type="ECO:0000256" key="1">
    <source>
        <dbReference type="SAM" id="MobiDB-lite"/>
    </source>
</evidence>
<reference evidence="3" key="1">
    <citation type="journal article" date="2019" name="Int. J. Syst. Evol. Microbiol.">
        <title>The Global Catalogue of Microorganisms (GCM) 10K type strain sequencing project: providing services to taxonomists for standard genome sequencing and annotation.</title>
        <authorList>
            <consortium name="The Broad Institute Genomics Platform"/>
            <consortium name="The Broad Institute Genome Sequencing Center for Infectious Disease"/>
            <person name="Wu L."/>
            <person name="Ma J."/>
        </authorList>
    </citation>
    <scope>NUCLEOTIDE SEQUENCE [LARGE SCALE GENOMIC DNA]</scope>
    <source>
        <strain evidence="3">JCM 16925</strain>
    </source>
</reference>
<evidence type="ECO:0000313" key="3">
    <source>
        <dbReference type="Proteomes" id="UP001499984"/>
    </source>
</evidence>
<dbReference type="Proteomes" id="UP001499984">
    <property type="component" value="Unassembled WGS sequence"/>
</dbReference>
<name>A0ABP7WDG8_9ACTN</name>
<dbReference type="EMBL" id="BAAAZY010000029">
    <property type="protein sequence ID" value="GAA4086422.1"/>
    <property type="molecule type" value="Genomic_DNA"/>
</dbReference>
<accession>A0ABP7WDG8</accession>
<organism evidence="2 3">
    <name type="scientific">Streptomyces shaanxiensis</name>
    <dbReference type="NCBI Taxonomy" id="653357"/>
    <lineage>
        <taxon>Bacteria</taxon>
        <taxon>Bacillati</taxon>
        <taxon>Actinomycetota</taxon>
        <taxon>Actinomycetes</taxon>
        <taxon>Kitasatosporales</taxon>
        <taxon>Streptomycetaceae</taxon>
        <taxon>Streptomyces</taxon>
    </lineage>
</organism>
<evidence type="ECO:0000313" key="2">
    <source>
        <dbReference type="EMBL" id="GAA4086422.1"/>
    </source>
</evidence>
<protein>
    <submittedName>
        <fullName evidence="2">Uncharacterized protein</fullName>
    </submittedName>
</protein>
<feature type="region of interest" description="Disordered" evidence="1">
    <location>
        <begin position="24"/>
        <end position="52"/>
    </location>
</feature>
<comment type="caution">
    <text evidence="2">The sequence shown here is derived from an EMBL/GenBank/DDBJ whole genome shotgun (WGS) entry which is preliminary data.</text>
</comment>
<keyword evidence="3" id="KW-1185">Reference proteome</keyword>
<proteinExistence type="predicted"/>